<dbReference type="InterPro" id="IPR003331">
    <property type="entry name" value="UDP_GlcNAc_Epimerase_2_dom"/>
</dbReference>
<evidence type="ECO:0000259" key="2">
    <source>
        <dbReference type="Pfam" id="PF02350"/>
    </source>
</evidence>
<dbReference type="NCBIfam" id="TIGR00236">
    <property type="entry name" value="wecB"/>
    <property type="match status" value="1"/>
</dbReference>
<accession>A0A2R8CGA2</accession>
<dbReference type="EMBL" id="ONZG01000019">
    <property type="protein sequence ID" value="SPJ31288.1"/>
    <property type="molecule type" value="Genomic_DNA"/>
</dbReference>
<keyword evidence="1 3" id="KW-0413">Isomerase</keyword>
<dbReference type="PANTHER" id="PTHR43174">
    <property type="entry name" value="UDP-N-ACETYLGLUCOSAMINE 2-EPIMERASE"/>
    <property type="match status" value="1"/>
</dbReference>
<dbReference type="EC" id="5.1.3.23" evidence="3"/>
<dbReference type="CDD" id="cd03786">
    <property type="entry name" value="GTB_UDP-GlcNAc_2-Epimerase"/>
    <property type="match status" value="1"/>
</dbReference>
<proteinExistence type="inferred from homology"/>
<dbReference type="InterPro" id="IPR029767">
    <property type="entry name" value="WecB-like"/>
</dbReference>
<evidence type="ECO:0000313" key="3">
    <source>
        <dbReference type="EMBL" id="SPJ31288.1"/>
    </source>
</evidence>
<evidence type="ECO:0000313" key="4">
    <source>
        <dbReference type="Proteomes" id="UP000244898"/>
    </source>
</evidence>
<organism evidence="3 4">
    <name type="scientific">Falsiruegeria mediterranea M17</name>
    <dbReference type="NCBI Taxonomy" id="1200281"/>
    <lineage>
        <taxon>Bacteria</taxon>
        <taxon>Pseudomonadati</taxon>
        <taxon>Pseudomonadota</taxon>
        <taxon>Alphaproteobacteria</taxon>
        <taxon>Rhodobacterales</taxon>
        <taxon>Roseobacteraceae</taxon>
        <taxon>Falsiruegeria</taxon>
    </lineage>
</organism>
<comment type="similarity">
    <text evidence="1">Belongs to the UDP-N-acetylglucosamine 2-epimerase family.</text>
</comment>
<feature type="domain" description="UDP-N-acetylglucosamine 2-epimerase" evidence="2">
    <location>
        <begin position="25"/>
        <end position="365"/>
    </location>
</feature>
<dbReference type="Gene3D" id="3.40.50.2000">
    <property type="entry name" value="Glycogen Phosphorylase B"/>
    <property type="match status" value="2"/>
</dbReference>
<dbReference type="AlphaFoldDB" id="A0A2R8CGA2"/>
<dbReference type="Proteomes" id="UP000244898">
    <property type="component" value="Unassembled WGS sequence"/>
</dbReference>
<gene>
    <name evidence="3" type="primary">wbpI</name>
    <name evidence="3" type="ORF">TRM7615_04831</name>
</gene>
<keyword evidence="4" id="KW-1185">Reference proteome</keyword>
<evidence type="ECO:0000256" key="1">
    <source>
        <dbReference type="RuleBase" id="RU003513"/>
    </source>
</evidence>
<dbReference type="RefSeq" id="WP_165821525.1">
    <property type="nucleotide sequence ID" value="NZ_ONZG01000019.1"/>
</dbReference>
<dbReference type="SUPFAM" id="SSF53756">
    <property type="entry name" value="UDP-Glycosyltransferase/glycogen phosphorylase"/>
    <property type="match status" value="1"/>
</dbReference>
<dbReference type="GO" id="GO:0016853">
    <property type="term" value="F:isomerase activity"/>
    <property type="evidence" value="ECO:0007669"/>
    <property type="project" value="UniProtKB-KW"/>
</dbReference>
<reference evidence="4" key="1">
    <citation type="submission" date="2018-03" db="EMBL/GenBank/DDBJ databases">
        <authorList>
            <person name="Rodrigo-Torres L."/>
            <person name="Arahal R. D."/>
            <person name="Lucena T."/>
        </authorList>
    </citation>
    <scope>NUCLEOTIDE SEQUENCE [LARGE SCALE GENOMIC DNA]</scope>
    <source>
        <strain evidence="4">CECT 7615</strain>
    </source>
</reference>
<dbReference type="PANTHER" id="PTHR43174:SF1">
    <property type="entry name" value="UDP-N-ACETYLGLUCOSAMINE 2-EPIMERASE"/>
    <property type="match status" value="1"/>
</dbReference>
<name>A0A2R8CGA2_9RHOB</name>
<protein>
    <submittedName>
        <fullName evidence="3">UDP-2,3-diacetamido-2,3-dideoxy-D-glucuronate 2-epimerase</fullName>
        <ecNumber evidence="3">5.1.3.23</ecNumber>
    </submittedName>
</protein>
<dbReference type="Pfam" id="PF02350">
    <property type="entry name" value="Epimerase_2"/>
    <property type="match status" value="1"/>
</dbReference>
<sequence>MRRITLVAATRPNFIKIAPLYLCLKQQGWCEVRLLYVAQHPPGPMTTEIARSLGIPEFDDTIVLEGGGSPMRRLGIIADKVHDFITQAGPDQMPDLMPDLIVVPGDVDASLAATIAARRAGVPVAHLEAGLRSFDETMPEELNRMLIDSISDLHLPPSQAAMDNLVYGEGRAIKRTQLVGNIMIDTLMHIYRAEYRPAILDQLDLERFALCTFHRPSNVDSAQALEQLYGVLKNVARHHPLLFPVHPRTRANIEAFGLTEKFTGQDWLRLCDPIPYIDFIHLIARSEFVLTDSGGVQEEAAFLKRLCFTFRDNTERPQTIEAGSNHLISIHNYQSVITKALAAGRQIQDIPLWDGLTAERVAQCLRTFLEP</sequence>